<evidence type="ECO:0000313" key="2">
    <source>
        <dbReference type="Proteomes" id="UP000006175"/>
    </source>
</evidence>
<evidence type="ECO:0000313" key="1">
    <source>
        <dbReference type="EMBL" id="AFL66935.1"/>
    </source>
</evidence>
<dbReference type="KEGG" id="dfd:Desfe_1063"/>
<gene>
    <name evidence="1" type="ORF">Desfe_1063</name>
</gene>
<dbReference type="eggNOG" id="arCOG00072">
    <property type="taxonomic scope" value="Archaea"/>
</dbReference>
<keyword evidence="2" id="KW-1185">Reference proteome</keyword>
<dbReference type="AlphaFoldDB" id="I3XSL1"/>
<protein>
    <submittedName>
        <fullName evidence="1">Uncharacterized protein</fullName>
    </submittedName>
</protein>
<name>I3XSL1_DESAM</name>
<accession>I3XSL1</accession>
<sequence>MSDRHDASADKSIHYQCLRVYHDIFALRPPGFMSSVVGLPENWYLALRDLGGEHFIIDGVAGYFI</sequence>
<reference evidence="1 2" key="1">
    <citation type="journal article" date="2012" name="J. Bacteriol.">
        <title>Complete Genome Sequence of Desulfurococcus fermentans, a Hyperthermophilic Cellulolytic Crenarchaeon Isolated from a Freshwater Hot Spring in Kamchatka, Russia.</title>
        <authorList>
            <person name="Susanti D."/>
            <person name="Johnson E.F."/>
            <person name="Rodriguez J.R."/>
            <person name="Anderson I."/>
            <person name="Perevalova A.A."/>
            <person name="Kyrpides N."/>
            <person name="Lucas S."/>
            <person name="Han J."/>
            <person name="Lapidus A."/>
            <person name="Cheng J.F."/>
            <person name="Goodwin L."/>
            <person name="Pitluck S."/>
            <person name="Mavrommatis K."/>
            <person name="Peters L."/>
            <person name="Land M.L."/>
            <person name="Hauser L."/>
            <person name="Gopalan V."/>
            <person name="Chan P.P."/>
            <person name="Lowe T.M."/>
            <person name="Atomi H."/>
            <person name="Bonch-Osmolovskaya E.A."/>
            <person name="Woyke T."/>
            <person name="Mukhopadhyay B."/>
        </authorList>
    </citation>
    <scope>NUCLEOTIDE SEQUENCE [LARGE SCALE GENOMIC DNA]</scope>
    <source>
        <strain evidence="1 2">DSM 16532</strain>
    </source>
</reference>
<dbReference type="Proteomes" id="UP000006175">
    <property type="component" value="Chromosome"/>
</dbReference>
<organism evidence="1 2">
    <name type="scientific">Desulfurococcus amylolyticus DSM 16532</name>
    <dbReference type="NCBI Taxonomy" id="768672"/>
    <lineage>
        <taxon>Archaea</taxon>
        <taxon>Thermoproteota</taxon>
        <taxon>Thermoprotei</taxon>
        <taxon>Desulfurococcales</taxon>
        <taxon>Desulfurococcaceae</taxon>
        <taxon>Desulfurococcus</taxon>
    </lineage>
</organism>
<proteinExistence type="predicted"/>
<dbReference type="EMBL" id="CP003321">
    <property type="protein sequence ID" value="AFL66935.1"/>
    <property type="molecule type" value="Genomic_DNA"/>
</dbReference>
<dbReference type="HOGENOM" id="CLU_2839220_0_0_2"/>